<dbReference type="InterPro" id="IPR010730">
    <property type="entry name" value="HET"/>
</dbReference>
<accession>A0A1L7WJ63</accession>
<evidence type="ECO:0000313" key="4">
    <source>
        <dbReference type="Proteomes" id="UP000184330"/>
    </source>
</evidence>
<feature type="region of interest" description="Disordered" evidence="1">
    <location>
        <begin position="88"/>
        <end position="118"/>
    </location>
</feature>
<dbReference type="STRING" id="576137.A0A1L7WJ63"/>
<gene>
    <name evidence="3" type="ORF">PAC_02673</name>
</gene>
<evidence type="ECO:0000256" key="1">
    <source>
        <dbReference type="SAM" id="MobiDB-lite"/>
    </source>
</evidence>
<protein>
    <recommendedName>
        <fullName evidence="2">Heterokaryon incompatibility domain-containing protein</fullName>
    </recommendedName>
</protein>
<proteinExistence type="predicted"/>
<dbReference type="PANTHER" id="PTHR33112:SF16">
    <property type="entry name" value="HETEROKARYON INCOMPATIBILITY DOMAIN-CONTAINING PROTEIN"/>
    <property type="match status" value="1"/>
</dbReference>
<feature type="region of interest" description="Disordered" evidence="1">
    <location>
        <begin position="49"/>
        <end position="69"/>
    </location>
</feature>
<organism evidence="3 4">
    <name type="scientific">Phialocephala subalpina</name>
    <dbReference type="NCBI Taxonomy" id="576137"/>
    <lineage>
        <taxon>Eukaryota</taxon>
        <taxon>Fungi</taxon>
        <taxon>Dikarya</taxon>
        <taxon>Ascomycota</taxon>
        <taxon>Pezizomycotina</taxon>
        <taxon>Leotiomycetes</taxon>
        <taxon>Helotiales</taxon>
        <taxon>Mollisiaceae</taxon>
        <taxon>Phialocephala</taxon>
        <taxon>Phialocephala fortinii species complex</taxon>
    </lineage>
</organism>
<feature type="domain" description="Heterokaryon incompatibility" evidence="2">
    <location>
        <begin position="238"/>
        <end position="390"/>
    </location>
</feature>
<name>A0A1L7WJ63_9HELO</name>
<reference evidence="3 4" key="1">
    <citation type="submission" date="2016-03" db="EMBL/GenBank/DDBJ databases">
        <authorList>
            <person name="Ploux O."/>
        </authorList>
    </citation>
    <scope>NUCLEOTIDE SEQUENCE [LARGE SCALE GENOMIC DNA]</scope>
    <source>
        <strain evidence="3 4">UAMH 11012</strain>
    </source>
</reference>
<sequence>MLCALCSNLQLFGRKAKHHTSYRTLLDSAKSGCEFCTLIFQRDLVKRGRSSHNDLEPEPTEDSAERRWDDGEKVAGCEDRFLERLKDEENDGWIEDSEEDSQSESDDEEDEENEVNCGGDSVTQIYYTMYASHFERGCIEFTQPGGLGTLKEEFFYWVKNDDPLSGTMGHLERYVEPDPSSTISLSFETNWLHQCLTSHATCPPDQDYPLPTRVLDLGPPSSSSTPYLLISNSRTGKYVALSHCWGGELPLSTITSTLASRQAGIPFSEFPKTFQDAITITKRLGYQYLWIDSLCIIQDDKSDWAAEAAKMGTVYKHSALTISANIAANPHVGILQPRDLDKVLELPCFNEENKVVGHLQVKINTEPKYNAPPADEQYDFTGKRGWTLQEDRLSPRTLRFKKWGKQWVCHSALLEERRPYAAAEMPAVSPDKVDAVYPSFLFPENNRSKEELEEMMMEIKLNGPNFKEIWYSLLTDFMARSLTFKSDTFPAFGGLAREVQKMNGWEYKAGLWREDFYTGLLWVVGGRGQATKHYVAPSWSWGSLVLSSGGADYFQSSIYLYSNFIEVRGPELEAKIVDVFVENTHEDPFGEVKSASLTIRGLWKDADDSLLGHAMTDNMAQPRMKYKDPSAAIYVNSTRDTYEMVDVLRDEHRPLLSFDCLSDDEFKKSRAMSSFPPPYGVTGNSPDFWSKFGLLQILKGSRDGEVYNPKTDTYEKVYEWVHFALMLEPTGVRENEFKRIGVAQIPDFEGMGTEGWVMREVTIV</sequence>
<dbReference type="EMBL" id="FJOG01000003">
    <property type="protein sequence ID" value="CZR52796.1"/>
    <property type="molecule type" value="Genomic_DNA"/>
</dbReference>
<dbReference type="Pfam" id="PF06985">
    <property type="entry name" value="HET"/>
    <property type="match status" value="1"/>
</dbReference>
<evidence type="ECO:0000313" key="3">
    <source>
        <dbReference type="EMBL" id="CZR52796.1"/>
    </source>
</evidence>
<feature type="compositionally biased region" description="Acidic residues" evidence="1">
    <location>
        <begin position="88"/>
        <end position="114"/>
    </location>
</feature>
<dbReference type="PANTHER" id="PTHR33112">
    <property type="entry name" value="DOMAIN PROTEIN, PUTATIVE-RELATED"/>
    <property type="match status" value="1"/>
</dbReference>
<keyword evidence="4" id="KW-1185">Reference proteome</keyword>
<dbReference type="Proteomes" id="UP000184330">
    <property type="component" value="Unassembled WGS sequence"/>
</dbReference>
<dbReference type="OrthoDB" id="5125733at2759"/>
<evidence type="ECO:0000259" key="2">
    <source>
        <dbReference type="Pfam" id="PF06985"/>
    </source>
</evidence>
<dbReference type="AlphaFoldDB" id="A0A1L7WJ63"/>